<proteinExistence type="predicted"/>
<name>A0ABR7FE48_9FIRM</name>
<keyword evidence="5 6" id="KW-0472">Membrane</keyword>
<dbReference type="InterPro" id="IPR033479">
    <property type="entry name" value="dCache_1"/>
</dbReference>
<gene>
    <name evidence="8" type="ORF">H8S76_14755</name>
</gene>
<protein>
    <submittedName>
        <fullName evidence="8">GGDEF domain-containing protein</fullName>
    </submittedName>
</protein>
<dbReference type="InterPro" id="IPR043128">
    <property type="entry name" value="Rev_trsase/Diguanyl_cyclase"/>
</dbReference>
<feature type="transmembrane region" description="Helical" evidence="6">
    <location>
        <begin position="301"/>
        <end position="319"/>
    </location>
</feature>
<organism evidence="8 9">
    <name type="scientific">Blautia celeris</name>
    <dbReference type="NCBI Taxonomy" id="2763026"/>
    <lineage>
        <taxon>Bacteria</taxon>
        <taxon>Bacillati</taxon>
        <taxon>Bacillota</taxon>
        <taxon>Clostridia</taxon>
        <taxon>Lachnospirales</taxon>
        <taxon>Lachnospiraceae</taxon>
        <taxon>Blautia</taxon>
    </lineage>
</organism>
<keyword evidence="2" id="KW-1003">Cell membrane</keyword>
<evidence type="ECO:0000256" key="2">
    <source>
        <dbReference type="ARBA" id="ARBA00022475"/>
    </source>
</evidence>
<dbReference type="RefSeq" id="WP_103732390.1">
    <property type="nucleotide sequence ID" value="NZ_JACOOU010000006.1"/>
</dbReference>
<dbReference type="Pfam" id="PF02743">
    <property type="entry name" value="dCache_1"/>
    <property type="match status" value="1"/>
</dbReference>
<dbReference type="PANTHER" id="PTHR45138">
    <property type="entry name" value="REGULATORY COMPONENTS OF SENSORY TRANSDUCTION SYSTEM"/>
    <property type="match status" value="1"/>
</dbReference>
<evidence type="ECO:0000313" key="8">
    <source>
        <dbReference type="EMBL" id="MBC5673505.1"/>
    </source>
</evidence>
<dbReference type="SUPFAM" id="SSF55073">
    <property type="entry name" value="Nucleotide cyclase"/>
    <property type="match status" value="1"/>
</dbReference>
<keyword evidence="9" id="KW-1185">Reference proteome</keyword>
<dbReference type="InterPro" id="IPR050469">
    <property type="entry name" value="Diguanylate_Cyclase"/>
</dbReference>
<dbReference type="SMART" id="SM00267">
    <property type="entry name" value="GGDEF"/>
    <property type="match status" value="1"/>
</dbReference>
<dbReference type="PROSITE" id="PS50887">
    <property type="entry name" value="GGDEF"/>
    <property type="match status" value="1"/>
</dbReference>
<sequence>MKKNVLLRTNFLVCIVIVIGFVVTSAISYKSNQGIFRKDIESVSRLTSEGIYHQIDTIFTKPINISLTMANDSLLKDFLEGEEEHLGDRDFIDTMRDYLNTYRDKYGYDSVFLASVKTKNYYYYNGLDRVLQEGDPENVWFYSFLEQDTDYGIQIDNDQVEGAGNEVTVFINCRITDGDGDVMGVVGVGFRVDSLQALLQGYENDFGVNAYLVDEEGNVEISGTYTRFQGDSNLFEGCAFAKLKDTILGSREGTQNLWYSSKKSSGYVVSRFIENLGWYLIIDHDTTKLNERLSLQLLREMTIVVITILLVLITITSVIRRYNKKIIELTVKAEKVHQAVFKEATEQLYENIYEFDITHNQAASEATSAYFESLGAPPDIPFDKALGIIAQKQIKEEYREGYIRTFHPDNVLEAFENGRDNLQYDFMITTDGETYYWMRITAHIFRWQEDNSVRMLVYRQNIDEQKRHELYMMEQMQKDSLTGLYNKVATQEHVRRMLEQGPDQLFAFFILDIDYFKEVNDRLGHAAGDKVLVEFSGTLAGQFGKDAVVGRIGGDEFIAFLSITGAEMAKEHAGELIRALRNRTEGGVSITASIGVVLAVGKETDFETLYKKADFALYKAKRQGRNRYVIAAADDENK</sequence>
<dbReference type="Gene3D" id="3.30.70.270">
    <property type="match status" value="1"/>
</dbReference>
<keyword evidence="4 6" id="KW-1133">Transmembrane helix</keyword>
<dbReference type="InterPro" id="IPR000160">
    <property type="entry name" value="GGDEF_dom"/>
</dbReference>
<evidence type="ECO:0000259" key="7">
    <source>
        <dbReference type="PROSITE" id="PS50887"/>
    </source>
</evidence>
<reference evidence="8 9" key="1">
    <citation type="submission" date="2020-08" db="EMBL/GenBank/DDBJ databases">
        <title>Genome public.</title>
        <authorList>
            <person name="Liu C."/>
            <person name="Sun Q."/>
        </authorList>
    </citation>
    <scope>NUCLEOTIDE SEQUENCE [LARGE SCALE GENOMIC DNA]</scope>
    <source>
        <strain evidence="8 9">NSJ-34</strain>
    </source>
</reference>
<dbReference type="PANTHER" id="PTHR45138:SF9">
    <property type="entry name" value="DIGUANYLATE CYCLASE DGCM-RELATED"/>
    <property type="match status" value="1"/>
</dbReference>
<dbReference type="Pfam" id="PF00990">
    <property type="entry name" value="GGDEF"/>
    <property type="match status" value="1"/>
</dbReference>
<dbReference type="Proteomes" id="UP000654573">
    <property type="component" value="Unassembled WGS sequence"/>
</dbReference>
<accession>A0ABR7FE48</accession>
<keyword evidence="3 6" id="KW-0812">Transmembrane</keyword>
<evidence type="ECO:0000256" key="6">
    <source>
        <dbReference type="SAM" id="Phobius"/>
    </source>
</evidence>
<dbReference type="CDD" id="cd01949">
    <property type="entry name" value="GGDEF"/>
    <property type="match status" value="1"/>
</dbReference>
<evidence type="ECO:0000256" key="5">
    <source>
        <dbReference type="ARBA" id="ARBA00023136"/>
    </source>
</evidence>
<comment type="subcellular location">
    <subcellularLocation>
        <location evidence="1">Cell membrane</location>
        <topology evidence="1">Multi-pass membrane protein</topology>
    </subcellularLocation>
</comment>
<evidence type="ECO:0000256" key="4">
    <source>
        <dbReference type="ARBA" id="ARBA00022989"/>
    </source>
</evidence>
<dbReference type="Gene3D" id="3.30.450.20">
    <property type="entry name" value="PAS domain"/>
    <property type="match status" value="1"/>
</dbReference>
<evidence type="ECO:0000256" key="3">
    <source>
        <dbReference type="ARBA" id="ARBA00022692"/>
    </source>
</evidence>
<dbReference type="InterPro" id="IPR029787">
    <property type="entry name" value="Nucleotide_cyclase"/>
</dbReference>
<evidence type="ECO:0000256" key="1">
    <source>
        <dbReference type="ARBA" id="ARBA00004651"/>
    </source>
</evidence>
<evidence type="ECO:0000313" key="9">
    <source>
        <dbReference type="Proteomes" id="UP000654573"/>
    </source>
</evidence>
<comment type="caution">
    <text evidence="8">The sequence shown here is derived from an EMBL/GenBank/DDBJ whole genome shotgun (WGS) entry which is preliminary data.</text>
</comment>
<dbReference type="EMBL" id="JACOOU010000006">
    <property type="protein sequence ID" value="MBC5673505.1"/>
    <property type="molecule type" value="Genomic_DNA"/>
</dbReference>
<feature type="domain" description="GGDEF" evidence="7">
    <location>
        <begin position="504"/>
        <end position="633"/>
    </location>
</feature>
<dbReference type="NCBIfam" id="TIGR00254">
    <property type="entry name" value="GGDEF"/>
    <property type="match status" value="1"/>
</dbReference>